<sequence>MAREEQWDASAVCAPDRRLNPFSVYKLAHREEPVPPLNPCSLTLASKRFLFVLQTKGFSQGLERLRAERKKERMAKEGESEVRRSEGEKEGGAESEKGVLENRGRIITSFVRRLEPPHLRNCGSRSSRDCDR</sequence>
<organism evidence="2 3">
    <name type="scientific">Melipona bicolor</name>
    <dbReference type="NCBI Taxonomy" id="60889"/>
    <lineage>
        <taxon>Eukaryota</taxon>
        <taxon>Metazoa</taxon>
        <taxon>Ecdysozoa</taxon>
        <taxon>Arthropoda</taxon>
        <taxon>Hexapoda</taxon>
        <taxon>Insecta</taxon>
        <taxon>Pterygota</taxon>
        <taxon>Neoptera</taxon>
        <taxon>Endopterygota</taxon>
        <taxon>Hymenoptera</taxon>
        <taxon>Apocrita</taxon>
        <taxon>Aculeata</taxon>
        <taxon>Apoidea</taxon>
        <taxon>Anthophila</taxon>
        <taxon>Apidae</taxon>
        <taxon>Melipona</taxon>
    </lineage>
</organism>
<dbReference type="EMBL" id="JAHYIQ010000006">
    <property type="protein sequence ID" value="KAK1131383.1"/>
    <property type="molecule type" value="Genomic_DNA"/>
</dbReference>
<keyword evidence="3" id="KW-1185">Reference proteome</keyword>
<name>A0AA40KSN3_9HYME</name>
<evidence type="ECO:0000313" key="3">
    <source>
        <dbReference type="Proteomes" id="UP001177670"/>
    </source>
</evidence>
<dbReference type="AlphaFoldDB" id="A0AA40KSN3"/>
<evidence type="ECO:0000256" key="1">
    <source>
        <dbReference type="SAM" id="MobiDB-lite"/>
    </source>
</evidence>
<accession>A0AA40KSN3</accession>
<feature type="region of interest" description="Disordered" evidence="1">
    <location>
        <begin position="68"/>
        <end position="101"/>
    </location>
</feature>
<protein>
    <submittedName>
        <fullName evidence="2">Uncharacterized protein</fullName>
    </submittedName>
</protein>
<gene>
    <name evidence="2" type="ORF">K0M31_017668</name>
</gene>
<reference evidence="2" key="1">
    <citation type="submission" date="2021-10" db="EMBL/GenBank/DDBJ databases">
        <title>Melipona bicolor Genome sequencing and assembly.</title>
        <authorList>
            <person name="Araujo N.S."/>
            <person name="Arias M.C."/>
        </authorList>
    </citation>
    <scope>NUCLEOTIDE SEQUENCE</scope>
    <source>
        <strain evidence="2">USP_2M_L1-L4_2017</strain>
        <tissue evidence="2">Whole body</tissue>
    </source>
</reference>
<comment type="caution">
    <text evidence="2">The sequence shown here is derived from an EMBL/GenBank/DDBJ whole genome shotgun (WGS) entry which is preliminary data.</text>
</comment>
<proteinExistence type="predicted"/>
<evidence type="ECO:0000313" key="2">
    <source>
        <dbReference type="EMBL" id="KAK1131383.1"/>
    </source>
</evidence>
<dbReference type="Proteomes" id="UP001177670">
    <property type="component" value="Unassembled WGS sequence"/>
</dbReference>